<accession>A0A5P1EK34</accession>
<gene>
    <name evidence="8" type="ORF">A4U43_C07F25610</name>
</gene>
<dbReference type="PRINTS" id="PR00959">
    <property type="entry name" value="MEVGALKINASE"/>
</dbReference>
<protein>
    <recommendedName>
        <fullName evidence="10">Galactokinase N-terminal domain-containing protein</fullName>
    </recommendedName>
</protein>
<dbReference type="InterPro" id="IPR014721">
    <property type="entry name" value="Ribsml_uS5_D2-typ_fold_subgr"/>
</dbReference>
<dbReference type="InterPro" id="IPR006203">
    <property type="entry name" value="GHMP_knse_ATP-bd_CS"/>
</dbReference>
<dbReference type="InterPro" id="IPR006204">
    <property type="entry name" value="GHMP_kinase_N_dom"/>
</dbReference>
<comment type="similarity">
    <text evidence="1">Belongs to the GHMP kinase family. GalK subfamily.</text>
</comment>
<dbReference type="Gramene" id="ONK64410">
    <property type="protein sequence ID" value="ONK64410"/>
    <property type="gene ID" value="A4U43_C07F25610"/>
</dbReference>
<evidence type="ECO:0000259" key="6">
    <source>
        <dbReference type="Pfam" id="PF00288"/>
    </source>
</evidence>
<keyword evidence="9" id="KW-1185">Reference proteome</keyword>
<dbReference type="GO" id="GO:0005524">
    <property type="term" value="F:ATP binding"/>
    <property type="evidence" value="ECO:0007669"/>
    <property type="project" value="UniProtKB-KW"/>
</dbReference>
<evidence type="ECO:0000256" key="2">
    <source>
        <dbReference type="ARBA" id="ARBA00022679"/>
    </source>
</evidence>
<dbReference type="PANTHER" id="PTHR10457:SF7">
    <property type="entry name" value="GALACTOKINASE-RELATED"/>
    <property type="match status" value="1"/>
</dbReference>
<reference evidence="9" key="1">
    <citation type="journal article" date="2017" name="Nat. Commun.">
        <title>The asparagus genome sheds light on the origin and evolution of a young Y chromosome.</title>
        <authorList>
            <person name="Harkess A."/>
            <person name="Zhou J."/>
            <person name="Xu C."/>
            <person name="Bowers J.E."/>
            <person name="Van der Hulst R."/>
            <person name="Ayyampalayam S."/>
            <person name="Mercati F."/>
            <person name="Riccardi P."/>
            <person name="McKain M.R."/>
            <person name="Kakrana A."/>
            <person name="Tang H."/>
            <person name="Ray J."/>
            <person name="Groenendijk J."/>
            <person name="Arikit S."/>
            <person name="Mathioni S.M."/>
            <person name="Nakano M."/>
            <person name="Shan H."/>
            <person name="Telgmann-Rauber A."/>
            <person name="Kanno A."/>
            <person name="Yue Z."/>
            <person name="Chen H."/>
            <person name="Li W."/>
            <person name="Chen Y."/>
            <person name="Xu X."/>
            <person name="Zhang Y."/>
            <person name="Luo S."/>
            <person name="Chen H."/>
            <person name="Gao J."/>
            <person name="Mao Z."/>
            <person name="Pires J.C."/>
            <person name="Luo M."/>
            <person name="Kudrna D."/>
            <person name="Wing R.A."/>
            <person name="Meyers B.C."/>
            <person name="Yi K."/>
            <person name="Kong H."/>
            <person name="Lavrijsen P."/>
            <person name="Sunseri F."/>
            <person name="Falavigna A."/>
            <person name="Ye Y."/>
            <person name="Leebens-Mack J.H."/>
            <person name="Chen G."/>
        </authorList>
    </citation>
    <scope>NUCLEOTIDE SEQUENCE [LARGE SCALE GENOMIC DNA]</scope>
    <source>
        <strain evidence="9">cv. DH0086</strain>
    </source>
</reference>
<dbReference type="InterPro" id="IPR020568">
    <property type="entry name" value="Ribosomal_Su5_D2-typ_SF"/>
</dbReference>
<keyword evidence="5" id="KW-0067">ATP-binding</keyword>
<dbReference type="GO" id="GO:0006012">
    <property type="term" value="P:galactose metabolic process"/>
    <property type="evidence" value="ECO:0007669"/>
    <property type="project" value="InterPro"/>
</dbReference>
<keyword evidence="3" id="KW-0547">Nucleotide-binding</keyword>
<dbReference type="Proteomes" id="UP000243459">
    <property type="component" value="Chromosome 7"/>
</dbReference>
<evidence type="ECO:0000256" key="4">
    <source>
        <dbReference type="ARBA" id="ARBA00022777"/>
    </source>
</evidence>
<evidence type="ECO:0008006" key="10">
    <source>
        <dbReference type="Google" id="ProtNLM"/>
    </source>
</evidence>
<name>A0A5P1EK34_ASPOF</name>
<evidence type="ECO:0000313" key="8">
    <source>
        <dbReference type="EMBL" id="ONK64410.1"/>
    </source>
</evidence>
<dbReference type="Pfam" id="PF10509">
    <property type="entry name" value="GalKase_gal_bdg"/>
    <property type="match status" value="1"/>
</dbReference>
<evidence type="ECO:0000313" key="9">
    <source>
        <dbReference type="Proteomes" id="UP000243459"/>
    </source>
</evidence>
<dbReference type="PRINTS" id="PR00473">
    <property type="entry name" value="GALCTOKINASE"/>
</dbReference>
<dbReference type="AlphaFoldDB" id="A0A5P1EK34"/>
<dbReference type="InterPro" id="IPR000705">
    <property type="entry name" value="Galactokinase"/>
</dbReference>
<proteinExistence type="inferred from homology"/>
<feature type="domain" description="GHMP kinase N-terminal" evidence="6">
    <location>
        <begin position="129"/>
        <end position="201"/>
    </location>
</feature>
<dbReference type="PROSITE" id="PS00106">
    <property type="entry name" value="GALACTOKINASE"/>
    <property type="match status" value="1"/>
</dbReference>
<dbReference type="EMBL" id="CM007387">
    <property type="protein sequence ID" value="ONK64410.1"/>
    <property type="molecule type" value="Genomic_DNA"/>
</dbReference>
<dbReference type="GO" id="GO:0004335">
    <property type="term" value="F:galactokinase activity"/>
    <property type="evidence" value="ECO:0007669"/>
    <property type="project" value="InterPro"/>
</dbReference>
<keyword evidence="4" id="KW-0418">Kinase</keyword>
<evidence type="ECO:0000256" key="5">
    <source>
        <dbReference type="ARBA" id="ARBA00022840"/>
    </source>
</evidence>
<keyword evidence="2" id="KW-0808">Transferase</keyword>
<dbReference type="PANTHER" id="PTHR10457">
    <property type="entry name" value="MEVALONATE KINASE/GALACTOKINASE"/>
    <property type="match status" value="1"/>
</dbReference>
<dbReference type="GO" id="GO:0005829">
    <property type="term" value="C:cytosol"/>
    <property type="evidence" value="ECO:0007669"/>
    <property type="project" value="TreeGrafter"/>
</dbReference>
<feature type="domain" description="Galactokinase N-terminal" evidence="7">
    <location>
        <begin position="24"/>
        <end position="72"/>
    </location>
</feature>
<dbReference type="InterPro" id="IPR019539">
    <property type="entry name" value="GalKase_N"/>
</dbReference>
<organism evidence="8 9">
    <name type="scientific">Asparagus officinalis</name>
    <name type="common">Garden asparagus</name>
    <dbReference type="NCBI Taxonomy" id="4686"/>
    <lineage>
        <taxon>Eukaryota</taxon>
        <taxon>Viridiplantae</taxon>
        <taxon>Streptophyta</taxon>
        <taxon>Embryophyta</taxon>
        <taxon>Tracheophyta</taxon>
        <taxon>Spermatophyta</taxon>
        <taxon>Magnoliopsida</taxon>
        <taxon>Liliopsida</taxon>
        <taxon>Asparagales</taxon>
        <taxon>Asparagaceae</taxon>
        <taxon>Asparagoideae</taxon>
        <taxon>Asparagus</taxon>
    </lineage>
</organism>
<dbReference type="SUPFAM" id="SSF54211">
    <property type="entry name" value="Ribosomal protein S5 domain 2-like"/>
    <property type="match status" value="1"/>
</dbReference>
<dbReference type="Pfam" id="PF00288">
    <property type="entry name" value="GHMP_kinases_N"/>
    <property type="match status" value="1"/>
</dbReference>
<dbReference type="InterPro" id="IPR019741">
    <property type="entry name" value="Galactokinase_CS"/>
</dbReference>
<evidence type="ECO:0000256" key="3">
    <source>
        <dbReference type="ARBA" id="ARBA00022741"/>
    </source>
</evidence>
<evidence type="ECO:0000256" key="1">
    <source>
        <dbReference type="ARBA" id="ARBA00006566"/>
    </source>
</evidence>
<sequence>MATAPIYGSSLEEAELRIKNLKSKFAELFDGDQPDLFARSPGRVNLIGEHIDYEGYSVLPMAIRQDTIVGIKKRSDSKPLLRIGNVNDKYSLCTYPADANQEIDLKNHKLGHYFICGYKGFYEFAKAKGFDLGAPVGLDVVVDGIVPTGSGLSSSAAFVCSATIAIMAAFDAKYPKKEIAQLTCECERHIGTQSGGMDQVVLSVMY</sequence>
<dbReference type="Gene3D" id="3.30.230.10">
    <property type="match status" value="1"/>
</dbReference>
<dbReference type="PROSITE" id="PS00627">
    <property type="entry name" value="GHMP_KINASES_ATP"/>
    <property type="match status" value="1"/>
</dbReference>
<evidence type="ECO:0000259" key="7">
    <source>
        <dbReference type="Pfam" id="PF10509"/>
    </source>
</evidence>